<dbReference type="Proteomes" id="UP000277537">
    <property type="component" value="Unassembled WGS sequence"/>
</dbReference>
<organism evidence="1 2">
    <name type="scientific">Acinetobacter johnsonii</name>
    <dbReference type="NCBI Taxonomy" id="40214"/>
    <lineage>
        <taxon>Bacteria</taxon>
        <taxon>Pseudomonadati</taxon>
        <taxon>Pseudomonadota</taxon>
        <taxon>Gammaproteobacteria</taxon>
        <taxon>Moraxellales</taxon>
        <taxon>Moraxellaceae</taxon>
        <taxon>Acinetobacter</taxon>
    </lineage>
</organism>
<evidence type="ECO:0000313" key="1">
    <source>
        <dbReference type="EMBL" id="RSE22580.1"/>
    </source>
</evidence>
<evidence type="ECO:0000313" key="2">
    <source>
        <dbReference type="Proteomes" id="UP000277537"/>
    </source>
</evidence>
<sequence length="91" mass="11032">MHLKYKVLHLKHQLNCNNDVLRVVFIPKNLRHQHWQKTIETTHIKHFTVKKVHCVFMISQLHFFYFSTVLTREESKKTFAFIGLKSEKHFA</sequence>
<proteinExistence type="predicted"/>
<name>A0A427UPX2_ACIJO</name>
<dbReference type="AlphaFoldDB" id="A0A427UPX2"/>
<comment type="caution">
    <text evidence="1">The sequence shown here is derived from an EMBL/GenBank/DDBJ whole genome shotgun (WGS) entry which is preliminary data.</text>
</comment>
<gene>
    <name evidence="1" type="ORF">EGT73_10215</name>
</gene>
<reference evidence="1 2" key="1">
    <citation type="submission" date="2018-10" db="EMBL/GenBank/DDBJ databases">
        <title>Transmission dynamics of multidrug resistant bacteria on intensive care unit surfaces.</title>
        <authorList>
            <person name="D'Souza A.W."/>
            <person name="Potter R.F."/>
            <person name="Wallace M."/>
            <person name="Shupe A."/>
            <person name="Patel S."/>
            <person name="Sun S."/>
            <person name="Gul D."/>
            <person name="Kwon J.H."/>
            <person name="Andleeb S."/>
            <person name="Burnham C.-A.D."/>
            <person name="Dantas G."/>
        </authorList>
    </citation>
    <scope>NUCLEOTIDE SEQUENCE [LARGE SCALE GENOMIC DNA]</scope>
    <source>
        <strain evidence="1 2">AJ_385</strain>
    </source>
</reference>
<protein>
    <submittedName>
        <fullName evidence="1">Uncharacterized protein</fullName>
    </submittedName>
</protein>
<dbReference type="EMBL" id="RHXE01000021">
    <property type="protein sequence ID" value="RSE22580.1"/>
    <property type="molecule type" value="Genomic_DNA"/>
</dbReference>
<accession>A0A427UPX2</accession>